<proteinExistence type="predicted"/>
<gene>
    <name evidence="2" type="primary">AUGUSTUS-3.0.2_33625</name>
    <name evidence="2" type="ORF">TcasGA2_TC033625</name>
</gene>
<keyword evidence="1" id="KW-1133">Transmembrane helix</keyword>
<keyword evidence="3" id="KW-1185">Reference proteome</keyword>
<reference evidence="2 3" key="1">
    <citation type="journal article" date="2008" name="Nature">
        <title>The genome of the model beetle and pest Tribolium castaneum.</title>
        <authorList>
            <consortium name="Tribolium Genome Sequencing Consortium"/>
            <person name="Richards S."/>
            <person name="Gibbs R.A."/>
            <person name="Weinstock G.M."/>
            <person name="Brown S.J."/>
            <person name="Denell R."/>
            <person name="Beeman R.W."/>
            <person name="Gibbs R."/>
            <person name="Beeman R.W."/>
            <person name="Brown S.J."/>
            <person name="Bucher G."/>
            <person name="Friedrich M."/>
            <person name="Grimmelikhuijzen C.J."/>
            <person name="Klingler M."/>
            <person name="Lorenzen M."/>
            <person name="Richards S."/>
            <person name="Roth S."/>
            <person name="Schroder R."/>
            <person name="Tautz D."/>
            <person name="Zdobnov E.M."/>
            <person name="Muzny D."/>
            <person name="Gibbs R.A."/>
            <person name="Weinstock G.M."/>
            <person name="Attaway T."/>
            <person name="Bell S."/>
            <person name="Buhay C.J."/>
            <person name="Chandrabose M.N."/>
            <person name="Chavez D."/>
            <person name="Clerk-Blankenburg K.P."/>
            <person name="Cree A."/>
            <person name="Dao M."/>
            <person name="Davis C."/>
            <person name="Chacko J."/>
            <person name="Dinh H."/>
            <person name="Dugan-Rocha S."/>
            <person name="Fowler G."/>
            <person name="Garner T.T."/>
            <person name="Garnes J."/>
            <person name="Gnirke A."/>
            <person name="Hawes A."/>
            <person name="Hernandez J."/>
            <person name="Hines S."/>
            <person name="Holder M."/>
            <person name="Hume J."/>
            <person name="Jhangiani S.N."/>
            <person name="Joshi V."/>
            <person name="Khan Z.M."/>
            <person name="Jackson L."/>
            <person name="Kovar C."/>
            <person name="Kowis A."/>
            <person name="Lee S."/>
            <person name="Lewis L.R."/>
            <person name="Margolis J."/>
            <person name="Morgan M."/>
            <person name="Nazareth L.V."/>
            <person name="Nguyen N."/>
            <person name="Okwuonu G."/>
            <person name="Parker D."/>
            <person name="Richards S."/>
            <person name="Ruiz S.J."/>
            <person name="Santibanez J."/>
            <person name="Savard J."/>
            <person name="Scherer S.E."/>
            <person name="Schneider B."/>
            <person name="Sodergren E."/>
            <person name="Tautz D."/>
            <person name="Vattahil S."/>
            <person name="Villasana D."/>
            <person name="White C.S."/>
            <person name="Wright R."/>
            <person name="Park Y."/>
            <person name="Beeman R.W."/>
            <person name="Lord J."/>
            <person name="Oppert B."/>
            <person name="Lorenzen M."/>
            <person name="Brown S."/>
            <person name="Wang L."/>
            <person name="Savard J."/>
            <person name="Tautz D."/>
            <person name="Richards S."/>
            <person name="Weinstock G."/>
            <person name="Gibbs R.A."/>
            <person name="Liu Y."/>
            <person name="Worley K."/>
            <person name="Weinstock G."/>
            <person name="Elsik C.G."/>
            <person name="Reese J.T."/>
            <person name="Elhaik E."/>
            <person name="Landan G."/>
            <person name="Graur D."/>
            <person name="Arensburger P."/>
            <person name="Atkinson P."/>
            <person name="Beeman R.W."/>
            <person name="Beidler J."/>
            <person name="Brown S.J."/>
            <person name="Demuth J.P."/>
            <person name="Drury D.W."/>
            <person name="Du Y.Z."/>
            <person name="Fujiwara H."/>
            <person name="Lorenzen M."/>
            <person name="Maselli V."/>
            <person name="Osanai M."/>
            <person name="Park Y."/>
            <person name="Robertson H.M."/>
            <person name="Tu Z."/>
            <person name="Wang J.J."/>
            <person name="Wang S."/>
            <person name="Richards S."/>
            <person name="Song H."/>
            <person name="Zhang L."/>
            <person name="Sodergren E."/>
            <person name="Werner D."/>
            <person name="Stanke M."/>
            <person name="Morgenstern B."/>
            <person name="Solovyev V."/>
            <person name="Kosarev P."/>
            <person name="Brown G."/>
            <person name="Chen H.C."/>
            <person name="Ermolaeva O."/>
            <person name="Hlavina W."/>
            <person name="Kapustin Y."/>
            <person name="Kiryutin B."/>
            <person name="Kitts P."/>
            <person name="Maglott D."/>
            <person name="Pruitt K."/>
            <person name="Sapojnikov V."/>
            <person name="Souvorov A."/>
            <person name="Mackey A.J."/>
            <person name="Waterhouse R.M."/>
            <person name="Wyder S."/>
            <person name="Zdobnov E.M."/>
            <person name="Zdobnov E.M."/>
            <person name="Wyder S."/>
            <person name="Kriventseva E.V."/>
            <person name="Kadowaki T."/>
            <person name="Bork P."/>
            <person name="Aranda M."/>
            <person name="Bao R."/>
            <person name="Beermann A."/>
            <person name="Berns N."/>
            <person name="Bolognesi R."/>
            <person name="Bonneton F."/>
            <person name="Bopp D."/>
            <person name="Brown S.J."/>
            <person name="Bucher G."/>
            <person name="Butts T."/>
            <person name="Chaumot A."/>
            <person name="Denell R.E."/>
            <person name="Ferrier D.E."/>
            <person name="Friedrich M."/>
            <person name="Gordon C.M."/>
            <person name="Jindra M."/>
            <person name="Klingler M."/>
            <person name="Lan Q."/>
            <person name="Lattorff H.M."/>
            <person name="Laudet V."/>
            <person name="von Levetsow C."/>
            <person name="Liu Z."/>
            <person name="Lutz R."/>
            <person name="Lynch J.A."/>
            <person name="da Fonseca R.N."/>
            <person name="Posnien N."/>
            <person name="Reuter R."/>
            <person name="Roth S."/>
            <person name="Savard J."/>
            <person name="Schinko J.B."/>
            <person name="Schmitt C."/>
            <person name="Schoppmeier M."/>
            <person name="Schroder R."/>
            <person name="Shippy T.D."/>
            <person name="Simonnet F."/>
            <person name="Marques-Souza H."/>
            <person name="Tautz D."/>
            <person name="Tomoyasu Y."/>
            <person name="Trauner J."/>
            <person name="Van der Zee M."/>
            <person name="Vervoort M."/>
            <person name="Wittkopp N."/>
            <person name="Wimmer E.A."/>
            <person name="Yang X."/>
            <person name="Jones A.K."/>
            <person name="Sattelle D.B."/>
            <person name="Ebert P.R."/>
            <person name="Nelson D."/>
            <person name="Scott J.G."/>
            <person name="Beeman R.W."/>
            <person name="Muthukrishnan S."/>
            <person name="Kramer K.J."/>
            <person name="Arakane Y."/>
            <person name="Beeman R.W."/>
            <person name="Zhu Q."/>
            <person name="Hogenkamp D."/>
            <person name="Dixit R."/>
            <person name="Oppert B."/>
            <person name="Jiang H."/>
            <person name="Zou Z."/>
            <person name="Marshall J."/>
            <person name="Elpidina E."/>
            <person name="Vinokurov K."/>
            <person name="Oppert C."/>
            <person name="Zou Z."/>
            <person name="Evans J."/>
            <person name="Lu Z."/>
            <person name="Zhao P."/>
            <person name="Sumathipala N."/>
            <person name="Altincicek B."/>
            <person name="Vilcinskas A."/>
            <person name="Williams M."/>
            <person name="Hultmark D."/>
            <person name="Hetru C."/>
            <person name="Jiang H."/>
            <person name="Grimmelikhuijzen C.J."/>
            <person name="Hauser F."/>
            <person name="Cazzamali G."/>
            <person name="Williamson M."/>
            <person name="Park Y."/>
            <person name="Li B."/>
            <person name="Tanaka Y."/>
            <person name="Predel R."/>
            <person name="Neupert S."/>
            <person name="Schachtner J."/>
            <person name="Verleyen P."/>
            <person name="Raible F."/>
            <person name="Bork P."/>
            <person name="Friedrich M."/>
            <person name="Walden K.K."/>
            <person name="Robertson H.M."/>
            <person name="Angeli S."/>
            <person name="Foret S."/>
            <person name="Bucher G."/>
            <person name="Schuetz S."/>
            <person name="Maleszka R."/>
            <person name="Wimmer E.A."/>
            <person name="Beeman R.W."/>
            <person name="Lorenzen M."/>
            <person name="Tomoyasu Y."/>
            <person name="Miller S.C."/>
            <person name="Grossmann D."/>
            <person name="Bucher G."/>
        </authorList>
    </citation>
    <scope>NUCLEOTIDE SEQUENCE [LARGE SCALE GENOMIC DNA]</scope>
    <source>
        <strain evidence="2 3">Georgia GA2</strain>
    </source>
</reference>
<dbReference type="InParanoid" id="A0A139WFD7"/>
<dbReference type="AlphaFoldDB" id="A0A139WFD7"/>
<evidence type="ECO:0000313" key="3">
    <source>
        <dbReference type="Proteomes" id="UP000007266"/>
    </source>
</evidence>
<keyword evidence="1" id="KW-0812">Transmembrane</keyword>
<organism evidence="2 3">
    <name type="scientific">Tribolium castaneum</name>
    <name type="common">Red flour beetle</name>
    <dbReference type="NCBI Taxonomy" id="7070"/>
    <lineage>
        <taxon>Eukaryota</taxon>
        <taxon>Metazoa</taxon>
        <taxon>Ecdysozoa</taxon>
        <taxon>Arthropoda</taxon>
        <taxon>Hexapoda</taxon>
        <taxon>Insecta</taxon>
        <taxon>Pterygota</taxon>
        <taxon>Neoptera</taxon>
        <taxon>Endopterygota</taxon>
        <taxon>Coleoptera</taxon>
        <taxon>Polyphaga</taxon>
        <taxon>Cucujiformia</taxon>
        <taxon>Tenebrionidae</taxon>
        <taxon>Tenebrionidae incertae sedis</taxon>
        <taxon>Tribolium</taxon>
    </lineage>
</organism>
<keyword evidence="1" id="KW-0472">Membrane</keyword>
<name>A0A139WFD7_TRICA</name>
<evidence type="ECO:0000256" key="1">
    <source>
        <dbReference type="SAM" id="Phobius"/>
    </source>
</evidence>
<feature type="transmembrane region" description="Helical" evidence="1">
    <location>
        <begin position="72"/>
        <end position="93"/>
    </location>
</feature>
<sequence>MQIEDLCSVRGIRSRSGSIPCDPSRDMFLITIKGLDIVEAVEELRWHSFQPAIDVSPRSDSTWPNTARNKSLISIFLTLSALSKLAIGLLVNFEADFHPSNYEKDPGEVNRKITQTINKLESPLNTPKSMFLI</sequence>
<dbReference type="EMBL" id="KQ971352">
    <property type="protein sequence ID" value="KYB26708.1"/>
    <property type="molecule type" value="Genomic_DNA"/>
</dbReference>
<reference evidence="2 3" key="2">
    <citation type="journal article" date="2010" name="Nucleic Acids Res.">
        <title>BeetleBase in 2010: revisions to provide comprehensive genomic information for Tribolium castaneum.</title>
        <authorList>
            <person name="Kim H.S."/>
            <person name="Murphy T."/>
            <person name="Xia J."/>
            <person name="Caragea D."/>
            <person name="Park Y."/>
            <person name="Beeman R.W."/>
            <person name="Lorenzen M.D."/>
            <person name="Butcher S."/>
            <person name="Manak J.R."/>
            <person name="Brown S.J."/>
        </authorList>
    </citation>
    <scope>GENOME REANNOTATION</scope>
    <source>
        <strain evidence="2 3">Georgia GA2</strain>
    </source>
</reference>
<dbReference type="Proteomes" id="UP000007266">
    <property type="component" value="Linkage group 7"/>
</dbReference>
<accession>A0A139WFD7</accession>
<protein>
    <submittedName>
        <fullName evidence="2">Uncharacterized protein</fullName>
    </submittedName>
</protein>
<evidence type="ECO:0000313" key="2">
    <source>
        <dbReference type="EMBL" id="KYB26708.1"/>
    </source>
</evidence>